<comment type="caution">
    <text evidence="1">The sequence shown here is derived from an EMBL/GenBank/DDBJ whole genome shotgun (WGS) entry which is preliminary data.</text>
</comment>
<organism evidence="1">
    <name type="scientific">marine sediment metagenome</name>
    <dbReference type="NCBI Taxonomy" id="412755"/>
    <lineage>
        <taxon>unclassified sequences</taxon>
        <taxon>metagenomes</taxon>
        <taxon>ecological metagenomes</taxon>
    </lineage>
</organism>
<name>A0A0F9BES0_9ZZZZ</name>
<gene>
    <name evidence="1" type="ORF">LCGC14_2735970</name>
</gene>
<protein>
    <submittedName>
        <fullName evidence="1">Uncharacterized protein</fullName>
    </submittedName>
</protein>
<accession>A0A0F9BES0</accession>
<reference evidence="1" key="1">
    <citation type="journal article" date="2015" name="Nature">
        <title>Complex archaea that bridge the gap between prokaryotes and eukaryotes.</title>
        <authorList>
            <person name="Spang A."/>
            <person name="Saw J.H."/>
            <person name="Jorgensen S.L."/>
            <person name="Zaremba-Niedzwiedzka K."/>
            <person name="Martijn J."/>
            <person name="Lind A.E."/>
            <person name="van Eijk R."/>
            <person name="Schleper C."/>
            <person name="Guy L."/>
            <person name="Ettema T.J."/>
        </authorList>
    </citation>
    <scope>NUCLEOTIDE SEQUENCE</scope>
</reference>
<evidence type="ECO:0000313" key="1">
    <source>
        <dbReference type="EMBL" id="KKK89154.1"/>
    </source>
</evidence>
<dbReference type="EMBL" id="LAZR01049645">
    <property type="protein sequence ID" value="KKK89154.1"/>
    <property type="molecule type" value="Genomic_DNA"/>
</dbReference>
<dbReference type="AlphaFoldDB" id="A0A0F9BES0"/>
<proteinExistence type="predicted"/>
<sequence>MSCQVCGNPVYFHYNEKCYSCGKIRLKTLEDHDAETYELHKRINEPHANGIKCPECEGELWDSSPHIMLTSNPPQKNIHCPECGYTGFRLA</sequence>